<evidence type="ECO:0000256" key="7">
    <source>
        <dbReference type="PIRSR" id="PIRSR001123-1"/>
    </source>
</evidence>
<dbReference type="SUPFAM" id="SSF101821">
    <property type="entry name" value="Aminopeptidase/glucanase lid domain"/>
    <property type="match status" value="1"/>
</dbReference>
<dbReference type="InterPro" id="IPR008007">
    <property type="entry name" value="Peptidase_M42"/>
</dbReference>
<comment type="cofactor">
    <cofactor evidence="8">
        <name>a divalent metal cation</name>
        <dbReference type="ChEBI" id="CHEBI:60240"/>
    </cofactor>
    <text evidence="8">Binds 2 divalent metal cations per subunit.</text>
</comment>
<dbReference type="Gene3D" id="3.40.630.10">
    <property type="entry name" value="Zn peptidases"/>
    <property type="match status" value="1"/>
</dbReference>
<feature type="binding site" evidence="8">
    <location>
        <position position="301"/>
    </location>
    <ligand>
        <name>Zn(2+)</name>
        <dbReference type="ChEBI" id="CHEBI:29105"/>
        <label>2</label>
    </ligand>
</feature>
<protein>
    <submittedName>
        <fullName evidence="9">Endoglucanase</fullName>
    </submittedName>
</protein>
<dbReference type="SUPFAM" id="SSF53187">
    <property type="entry name" value="Zn-dependent exopeptidases"/>
    <property type="match status" value="1"/>
</dbReference>
<organism evidence="9 10">
    <name type="scientific">Fonticella tunisiensis</name>
    <dbReference type="NCBI Taxonomy" id="1096341"/>
    <lineage>
        <taxon>Bacteria</taxon>
        <taxon>Bacillati</taxon>
        <taxon>Bacillota</taxon>
        <taxon>Clostridia</taxon>
        <taxon>Eubacteriales</taxon>
        <taxon>Clostridiaceae</taxon>
        <taxon>Fonticella</taxon>
    </lineage>
</organism>
<dbReference type="PANTHER" id="PTHR32481:SF0">
    <property type="entry name" value="AMINOPEPTIDASE YPDE-RELATED"/>
    <property type="match status" value="1"/>
</dbReference>
<comment type="caution">
    <text evidence="9">The sequence shown here is derived from an EMBL/GenBank/DDBJ whole genome shotgun (WGS) entry which is preliminary data.</text>
</comment>
<reference evidence="9 10" key="1">
    <citation type="submission" date="2019-03" db="EMBL/GenBank/DDBJ databases">
        <title>Genomic Encyclopedia of Type Strains, Phase IV (KMG-IV): sequencing the most valuable type-strain genomes for metagenomic binning, comparative biology and taxonomic classification.</title>
        <authorList>
            <person name="Goeker M."/>
        </authorList>
    </citation>
    <scope>NUCLEOTIDE SEQUENCE [LARGE SCALE GENOMIC DNA]</scope>
    <source>
        <strain evidence="9 10">DSM 24455</strain>
    </source>
</reference>
<dbReference type="InterPro" id="IPR051464">
    <property type="entry name" value="Peptidase_M42_aminopept"/>
</dbReference>
<dbReference type="Pfam" id="PF05343">
    <property type="entry name" value="Peptidase_M42"/>
    <property type="match status" value="1"/>
</dbReference>
<feature type="active site" description="Proton acceptor" evidence="7">
    <location>
        <position position="192"/>
    </location>
</feature>
<keyword evidence="5" id="KW-0378">Hydrolase</keyword>
<name>A0A4R7KS69_9CLOT</name>
<comment type="similarity">
    <text evidence="1 6">Belongs to the peptidase M42 family.</text>
</comment>
<keyword evidence="4 8" id="KW-0479">Metal-binding</keyword>
<evidence type="ECO:0000256" key="3">
    <source>
        <dbReference type="ARBA" id="ARBA00022670"/>
    </source>
</evidence>
<evidence type="ECO:0000313" key="9">
    <source>
        <dbReference type="EMBL" id="TDT60932.1"/>
    </source>
</evidence>
<keyword evidence="2" id="KW-0031">Aminopeptidase</keyword>
<dbReference type="EMBL" id="SOAZ01000010">
    <property type="protein sequence ID" value="TDT60932.1"/>
    <property type="molecule type" value="Genomic_DNA"/>
</dbReference>
<feature type="binding site" evidence="8">
    <location>
        <position position="60"/>
    </location>
    <ligand>
        <name>Zn(2+)</name>
        <dbReference type="ChEBI" id="CHEBI:29105"/>
        <label>1</label>
    </ligand>
</feature>
<dbReference type="PIRSF" id="PIRSF001123">
    <property type="entry name" value="PepA_GA"/>
    <property type="match status" value="1"/>
</dbReference>
<dbReference type="GO" id="GO:0004177">
    <property type="term" value="F:aminopeptidase activity"/>
    <property type="evidence" value="ECO:0007669"/>
    <property type="project" value="UniProtKB-UniRule"/>
</dbReference>
<dbReference type="Proteomes" id="UP000295325">
    <property type="component" value="Unassembled WGS sequence"/>
</dbReference>
<evidence type="ECO:0000313" key="10">
    <source>
        <dbReference type="Proteomes" id="UP000295325"/>
    </source>
</evidence>
<feature type="binding site" evidence="8">
    <location>
        <position position="193"/>
    </location>
    <ligand>
        <name>Zn(2+)</name>
        <dbReference type="ChEBI" id="CHEBI:29105"/>
        <label>2</label>
    </ligand>
</feature>
<accession>A0A4R7KS69</accession>
<feature type="binding site" evidence="8">
    <location>
        <position position="162"/>
    </location>
    <ligand>
        <name>Zn(2+)</name>
        <dbReference type="ChEBI" id="CHEBI:29105"/>
        <label>1</label>
    </ligand>
</feature>
<dbReference type="GO" id="GO:0006508">
    <property type="term" value="P:proteolysis"/>
    <property type="evidence" value="ECO:0007669"/>
    <property type="project" value="UniProtKB-KW"/>
</dbReference>
<dbReference type="CDD" id="cd05656">
    <property type="entry name" value="M42_Frv"/>
    <property type="match status" value="1"/>
</dbReference>
<dbReference type="OrthoDB" id="9772053at2"/>
<sequence length="329" mass="35876">MELLKKLTEAFGPSGNEDEIAEVIIGEIKNYVDQIRRDRLGNVIAIKKGKGIGKIMVSAHMDQIGVMVTSIDKNGFLRFTDIGYVSPYTSVSQTVVFKNGVEGIVSREEKKEIKDVKLGDMYIDIGASSKEEALQRVNIGDFGVFKSNFVVNGDRISTGALDDRVGCYAAIEAAKRLKETHADVYFVFTVQEESYLSGAATSAYAIEPDCAIVIDVTDTGDTPNCHPMALKLGEGAAIKIMDRGMISHPKVKNFLIDIAKNHNIKYQLEVLEGGATDGAEIHVSRAGVPTGAISIPTRYIHSPQEMVDIKDVNGAIELLVKALEEYRGF</sequence>
<evidence type="ECO:0000256" key="6">
    <source>
        <dbReference type="PIRNR" id="PIRNR001123"/>
    </source>
</evidence>
<dbReference type="InterPro" id="IPR023367">
    <property type="entry name" value="Peptidase_M42_dom2"/>
</dbReference>
<evidence type="ECO:0000256" key="4">
    <source>
        <dbReference type="ARBA" id="ARBA00022723"/>
    </source>
</evidence>
<dbReference type="Gene3D" id="2.40.30.40">
    <property type="entry name" value="Peptidase M42, domain 2"/>
    <property type="match status" value="1"/>
</dbReference>
<dbReference type="PANTHER" id="PTHR32481">
    <property type="entry name" value="AMINOPEPTIDASE"/>
    <property type="match status" value="1"/>
</dbReference>
<evidence type="ECO:0000256" key="5">
    <source>
        <dbReference type="ARBA" id="ARBA00022801"/>
    </source>
</evidence>
<keyword evidence="10" id="KW-1185">Reference proteome</keyword>
<feature type="binding site" evidence="8">
    <location>
        <position position="215"/>
    </location>
    <ligand>
        <name>Zn(2+)</name>
        <dbReference type="ChEBI" id="CHEBI:29105"/>
        <label>1</label>
    </ligand>
</feature>
<gene>
    <name evidence="9" type="ORF">EDD71_11050</name>
</gene>
<evidence type="ECO:0000256" key="2">
    <source>
        <dbReference type="ARBA" id="ARBA00022438"/>
    </source>
</evidence>
<dbReference type="RefSeq" id="WP_133628110.1">
    <property type="nucleotide sequence ID" value="NZ_SOAZ01000010.1"/>
</dbReference>
<dbReference type="AlphaFoldDB" id="A0A4R7KS69"/>
<evidence type="ECO:0000256" key="8">
    <source>
        <dbReference type="PIRSR" id="PIRSR001123-2"/>
    </source>
</evidence>
<dbReference type="GO" id="GO:0046872">
    <property type="term" value="F:metal ion binding"/>
    <property type="evidence" value="ECO:0007669"/>
    <property type="project" value="UniProtKB-UniRule"/>
</dbReference>
<evidence type="ECO:0000256" key="1">
    <source>
        <dbReference type="ARBA" id="ARBA00006272"/>
    </source>
</evidence>
<keyword evidence="3" id="KW-0645">Protease</keyword>
<proteinExistence type="inferred from homology"/>
<feature type="binding site" evidence="8">
    <location>
        <position position="162"/>
    </location>
    <ligand>
        <name>Zn(2+)</name>
        <dbReference type="ChEBI" id="CHEBI:29105"/>
        <label>2</label>
    </ligand>
</feature>